<evidence type="ECO:0000313" key="2">
    <source>
        <dbReference type="Proteomes" id="UP000494040"/>
    </source>
</evidence>
<keyword evidence="2" id="KW-1185">Reference proteome</keyword>
<dbReference type="EnsemblMetazoa" id="XM_014403516.2">
    <property type="protein sequence ID" value="XP_014259002.1"/>
    <property type="gene ID" value="LOC106672241"/>
</dbReference>
<reference evidence="1" key="1">
    <citation type="submission" date="2022-01" db="UniProtKB">
        <authorList>
            <consortium name="EnsemblMetazoa"/>
        </authorList>
    </citation>
    <scope>IDENTIFICATION</scope>
</reference>
<organism evidence="1 2">
    <name type="scientific">Cimex lectularius</name>
    <name type="common">Bed bug</name>
    <name type="synonym">Acanthia lectularia</name>
    <dbReference type="NCBI Taxonomy" id="79782"/>
    <lineage>
        <taxon>Eukaryota</taxon>
        <taxon>Metazoa</taxon>
        <taxon>Ecdysozoa</taxon>
        <taxon>Arthropoda</taxon>
        <taxon>Hexapoda</taxon>
        <taxon>Insecta</taxon>
        <taxon>Pterygota</taxon>
        <taxon>Neoptera</taxon>
        <taxon>Paraneoptera</taxon>
        <taxon>Hemiptera</taxon>
        <taxon>Heteroptera</taxon>
        <taxon>Panheteroptera</taxon>
        <taxon>Cimicomorpha</taxon>
        <taxon>Cimicidae</taxon>
        <taxon>Cimex</taxon>
    </lineage>
</organism>
<dbReference type="AlphaFoldDB" id="A0A8I6S9D4"/>
<protein>
    <submittedName>
        <fullName evidence="1">Uncharacterized protein</fullName>
    </submittedName>
</protein>
<dbReference type="GeneID" id="106672241"/>
<name>A0A8I6S9D4_CIMLE</name>
<accession>A0A8I6S9D4</accession>
<dbReference type="RefSeq" id="XP_014259002.1">
    <property type="nucleotide sequence ID" value="XM_014403516.2"/>
</dbReference>
<dbReference type="KEGG" id="clec:106672241"/>
<evidence type="ECO:0000313" key="1">
    <source>
        <dbReference type="EnsemblMetazoa" id="XP_014259002.1"/>
    </source>
</evidence>
<sequence>MRGHDSFENEGLSLGEIINQQKLDKSHNQKHMNGGRSFRQQKNYYSNSNYSYSNHPYSRFPRNNNYDSCEGNYCYRGCHNCLNYQHNYSCQHNHMCNTNLCGGHFQNAKKMLNSGSNFYYNTGNRGLSNYWNFVTQGGNLKRAQSCESIATNRSFMSGRSMRSNASVRSNWSQGSKRLSFSGHSFHSNNSRRRRYYFWKNKRCPLNKTIHEQIKIVQEKFAKMSEASPLLRLNCDPPNCKPISFATSITMNKRFEEYYNKIDKE</sequence>
<proteinExistence type="predicted"/>
<dbReference type="Proteomes" id="UP000494040">
    <property type="component" value="Unassembled WGS sequence"/>
</dbReference>